<feature type="region of interest" description="Disordered" evidence="6">
    <location>
        <begin position="677"/>
        <end position="701"/>
    </location>
</feature>
<accession>A0A6I4KRY2</accession>
<dbReference type="InterPro" id="IPR023271">
    <property type="entry name" value="Aquaporin-like"/>
</dbReference>
<evidence type="ECO:0000256" key="1">
    <source>
        <dbReference type="ARBA" id="ARBA00004141"/>
    </source>
</evidence>
<dbReference type="GO" id="GO:0016020">
    <property type="term" value="C:membrane"/>
    <property type="evidence" value="ECO:0007669"/>
    <property type="project" value="UniProtKB-SubCell"/>
</dbReference>
<sequence>MAPAAERPVTDATIDSNPAEHSLSLALLRSLAQAEGPDCLPQLKQLVAWLRPSRGGLDSEQRMDSLITSLAQQAELIAPFAERLQAWLCKLHLYPALVEQGLFSRRGFAREFVDRCYERLNPAPLDLQDARDVLRLLLPRPRDLEWLNELGAERWAALFQAFMAVLSAEQATSLRRHVRLESLYALEMLSIWVAAEELDRDLMRLEPALVERDSAFVALQREIAQCVSQQLQALHEPSPPPFDLAHVEVLLAQCSEQIQRLRRRMVSRGSSIALTHLLERLEQTLTRLQQLLAILFAAQRDNIARQGAELFIELVHAGHERQGIRPLWRRNTRLLARSITENTSDHGEHYITRDRSGYLAMLRSAGGAGIIIALLALIKIQIGGLGLPPLTTALLESLNYGLGFVLVHLLHFTIATKQPAMTAARLAQDIERGERGKANQKRLAMMLVDLIRTQWAAVMGNVLVAVSLAFVLAWLYELWQGSPLLSSEAVAYQLKAVSPINGLALWYAAIAGLWLFCSGLVAGYFDNRAACLDLRGRLLHHPLLRRLLPAKTLRSRIADYLHDNYGALMGNFLFGVMLGMTGYIGHSTGLPLDIRHVAFSSANIGYSAASGHLAPLLFAQALGLVLLIGLVNLLVSFSLALRVALKARQVQVGSLGTLLGSFIQQVRSEPRLLLLPPKPAPVEAELPTTEAGAAEDGDKPH</sequence>
<dbReference type="EMBL" id="WKJZ01000001">
    <property type="protein sequence ID" value="MVW74488.1"/>
    <property type="molecule type" value="Genomic_DNA"/>
</dbReference>
<dbReference type="Gene3D" id="1.20.1080.10">
    <property type="entry name" value="Glycerol uptake facilitator protein"/>
    <property type="match status" value="1"/>
</dbReference>
<protein>
    <submittedName>
        <fullName evidence="8">Recombinase</fullName>
    </submittedName>
</protein>
<evidence type="ECO:0000256" key="7">
    <source>
        <dbReference type="SAM" id="Phobius"/>
    </source>
</evidence>
<keyword evidence="4 7" id="KW-0472">Membrane</keyword>
<proteinExistence type="predicted"/>
<evidence type="ECO:0000256" key="3">
    <source>
        <dbReference type="ARBA" id="ARBA00022989"/>
    </source>
</evidence>
<comment type="subcellular location">
    <subcellularLocation>
        <location evidence="1">Membrane</location>
        <topology evidence="1">Multi-pass membrane protein</topology>
    </subcellularLocation>
</comment>
<feature type="transmembrane region" description="Helical" evidence="7">
    <location>
        <begin position="617"/>
        <end position="641"/>
    </location>
</feature>
<keyword evidence="5" id="KW-0175">Coiled coil</keyword>
<feature type="transmembrane region" description="Helical" evidence="7">
    <location>
        <begin position="398"/>
        <end position="416"/>
    </location>
</feature>
<gene>
    <name evidence="8" type="ORF">GJV18_04085</name>
</gene>
<dbReference type="Proteomes" id="UP000429555">
    <property type="component" value="Unassembled WGS sequence"/>
</dbReference>
<feature type="compositionally biased region" description="Low complexity" evidence="6">
    <location>
        <begin position="677"/>
        <end position="687"/>
    </location>
</feature>
<comment type="caution">
    <text evidence="8">The sequence shown here is derived from an EMBL/GenBank/DDBJ whole genome shotgun (WGS) entry which is preliminary data.</text>
</comment>
<keyword evidence="9" id="KW-1185">Reference proteome</keyword>
<evidence type="ECO:0000313" key="9">
    <source>
        <dbReference type="Proteomes" id="UP000429555"/>
    </source>
</evidence>
<evidence type="ECO:0000256" key="5">
    <source>
        <dbReference type="SAM" id="Coils"/>
    </source>
</evidence>
<feature type="transmembrane region" description="Helical" evidence="7">
    <location>
        <begin position="504"/>
        <end position="525"/>
    </location>
</feature>
<evidence type="ECO:0000313" key="8">
    <source>
        <dbReference type="EMBL" id="MVW74488.1"/>
    </source>
</evidence>
<feature type="transmembrane region" description="Helical" evidence="7">
    <location>
        <begin position="565"/>
        <end position="585"/>
    </location>
</feature>
<dbReference type="Pfam" id="PF10136">
    <property type="entry name" value="SpecificRecomb"/>
    <property type="match status" value="1"/>
</dbReference>
<evidence type="ECO:0000256" key="6">
    <source>
        <dbReference type="SAM" id="MobiDB-lite"/>
    </source>
</evidence>
<evidence type="ECO:0000256" key="2">
    <source>
        <dbReference type="ARBA" id="ARBA00022692"/>
    </source>
</evidence>
<evidence type="ECO:0000256" key="4">
    <source>
        <dbReference type="ARBA" id="ARBA00023136"/>
    </source>
</evidence>
<dbReference type="InterPro" id="IPR011385">
    <property type="entry name" value="Site-sp_rcmbase"/>
</dbReference>
<dbReference type="PIRSF" id="PIRSF015380">
    <property type="entry name" value="Site-sp_rcmb"/>
    <property type="match status" value="1"/>
</dbReference>
<feature type="transmembrane region" description="Helical" evidence="7">
    <location>
        <begin position="358"/>
        <end position="378"/>
    </location>
</feature>
<feature type="coiled-coil region" evidence="5">
    <location>
        <begin position="244"/>
        <end position="298"/>
    </location>
</feature>
<keyword evidence="3 7" id="KW-1133">Transmembrane helix</keyword>
<name>A0A6I4KRY2_9PSED</name>
<feature type="transmembrane region" description="Helical" evidence="7">
    <location>
        <begin position="455"/>
        <end position="476"/>
    </location>
</feature>
<keyword evidence="2 7" id="KW-0812">Transmembrane</keyword>
<organism evidence="8 9">
    <name type="scientific">Pseudomonas xionganensis</name>
    <dbReference type="NCBI Taxonomy" id="2654845"/>
    <lineage>
        <taxon>Bacteria</taxon>
        <taxon>Pseudomonadati</taxon>
        <taxon>Pseudomonadota</taxon>
        <taxon>Gammaproteobacteria</taxon>
        <taxon>Pseudomonadales</taxon>
        <taxon>Pseudomonadaceae</taxon>
        <taxon>Pseudomonas</taxon>
    </lineage>
</organism>
<dbReference type="AlphaFoldDB" id="A0A6I4KRY2"/>
<reference evidence="8 9" key="1">
    <citation type="submission" date="2019-11" db="EMBL/GenBank/DDBJ databases">
        <title>Pseudomonas flavidum sp. nov., isolated from Baiyang Lake.</title>
        <authorList>
            <person name="Zhao Y."/>
        </authorList>
    </citation>
    <scope>NUCLEOTIDE SEQUENCE [LARGE SCALE GENOMIC DNA]</scope>
    <source>
        <strain evidence="9">R-22-3 w-18</strain>
    </source>
</reference>